<dbReference type="Gene3D" id="2.60.40.10">
    <property type="entry name" value="Immunoglobulins"/>
    <property type="match status" value="1"/>
</dbReference>
<dbReference type="InterPro" id="IPR002772">
    <property type="entry name" value="Glyco_hydro_3_C"/>
</dbReference>
<dbReference type="Proteomes" id="UP001262754">
    <property type="component" value="Unassembled WGS sequence"/>
</dbReference>
<accession>A0ABU1MWV8</accession>
<dbReference type="SUPFAM" id="SSF52279">
    <property type="entry name" value="Beta-D-glucan exohydrolase, C-terminal domain"/>
    <property type="match status" value="1"/>
</dbReference>
<dbReference type="InterPro" id="IPR011658">
    <property type="entry name" value="PA14_dom"/>
</dbReference>
<dbReference type="InterPro" id="IPR017853">
    <property type="entry name" value="GH"/>
</dbReference>
<feature type="signal peptide" evidence="4">
    <location>
        <begin position="1"/>
        <end position="26"/>
    </location>
</feature>
<dbReference type="RefSeq" id="WP_310030254.1">
    <property type="nucleotide sequence ID" value="NZ_JAVDRL010000004.1"/>
</dbReference>
<dbReference type="SUPFAM" id="SSF56988">
    <property type="entry name" value="Anthrax protective antigen"/>
    <property type="match status" value="1"/>
</dbReference>
<dbReference type="InterPro" id="IPR044993">
    <property type="entry name" value="BXL"/>
</dbReference>
<dbReference type="InterPro" id="IPR037524">
    <property type="entry name" value="PA14/GLEYA"/>
</dbReference>
<evidence type="ECO:0000256" key="4">
    <source>
        <dbReference type="SAM" id="SignalP"/>
    </source>
</evidence>
<protein>
    <submittedName>
        <fullName evidence="6">Beta-glucosidase</fullName>
        <ecNumber evidence="6">3.2.1.21</ecNumber>
    </submittedName>
</protein>
<dbReference type="EC" id="3.2.1.21" evidence="6"/>
<dbReference type="SUPFAM" id="SSF51445">
    <property type="entry name" value="(Trans)glycosidases"/>
    <property type="match status" value="1"/>
</dbReference>
<dbReference type="PANTHER" id="PTHR42721">
    <property type="entry name" value="SUGAR HYDROLASE-RELATED"/>
    <property type="match status" value="1"/>
</dbReference>
<evidence type="ECO:0000256" key="3">
    <source>
        <dbReference type="ARBA" id="ARBA00022801"/>
    </source>
</evidence>
<sequence>MKASTIRPSSCALALALSLASGAACAQAPAAFLDPTLKPEARAAALVSAMTLEEKAGQLKHAAPAIPRLSVPAYNWWSEGLHGVARAGEATVFPQAIGMAATWDAPMIHGIADTIATEFRAKYVATRAADGGSAQYRGLTVWSPNINIFRDPRWGRGQETWGEDPHLTAEMGVAFATGLQGDDPAYYKTVATAKHFAVHSGPEADRHRDDVHPSAHDLEDTYLPAFKALVTQARVESVMCAYNAVDGVPACANTALLADRLRRDWGFSGHVVSDCAAIADVFLPTSHGYVKTAEQAVAVSLKAGTDLFCGEFGPDKSSDVAPIVDAVHHGLLSEAELDQAVRRLFVARLKLGLFDPPERVPYFKITAAQNDTPEHRALSLEAAKASLVLLKNNGLLPLKAAPARIAVIGPNADSLDALVGNYNGTPSRPVTVLAGLRERFPGAKIDVVEGSGWTEAPREAVPDSALKDLTVETFQGLDLEGPATAPQPATNAAFGWGRPQRQARQTSMRWTGVLTSTETGVHRFSVSGEGGYRVIVDGRIVVDAWTRAPDSAPDGEVALTAGKAHAIVVEANQSGSRGDLRLQWSRPSRGADAAVAAARAADLVVFVGGLTAKLEGEEMSVRAEGFAGGDRTSLDLPAAQEGLLERLHATGKPIVLVLMNGSALGVNWADAHLPAIVEAWYPGGEGGRAVAGLLAGDFSPAGRLPVTFYRSADQLPPFKDYGMAGRTYRYFAGEALYPFGHGLSYTRFAYGKPVLERATVKAGQTQGVEVEVTNRGGRDGDEVVQLYVSRDAPGAPVRSLQGFQRIHLKAGETRRVRFALDGAAMSVVGPDGTRSIAAGPVRLWIGGGQPLARPGLAGPAGVEARFIVEGGRTVAD</sequence>
<name>A0ABU1MWV8_9CAUL</name>
<dbReference type="Gene3D" id="3.20.20.300">
    <property type="entry name" value="Glycoside hydrolase, family 3, N-terminal domain"/>
    <property type="match status" value="1"/>
</dbReference>
<evidence type="ECO:0000256" key="2">
    <source>
        <dbReference type="ARBA" id="ARBA00022729"/>
    </source>
</evidence>
<gene>
    <name evidence="6" type="ORF">J2800_001383</name>
</gene>
<dbReference type="Pfam" id="PF07691">
    <property type="entry name" value="PA14"/>
    <property type="match status" value="1"/>
</dbReference>
<dbReference type="Pfam" id="PF14310">
    <property type="entry name" value="Fn3-like"/>
    <property type="match status" value="1"/>
</dbReference>
<dbReference type="PROSITE" id="PS51820">
    <property type="entry name" value="PA14"/>
    <property type="match status" value="1"/>
</dbReference>
<dbReference type="PROSITE" id="PS51257">
    <property type="entry name" value="PROKAR_LIPOPROTEIN"/>
    <property type="match status" value="1"/>
</dbReference>
<organism evidence="6 7">
    <name type="scientific">Caulobacter rhizosphaerae</name>
    <dbReference type="NCBI Taxonomy" id="2010972"/>
    <lineage>
        <taxon>Bacteria</taxon>
        <taxon>Pseudomonadati</taxon>
        <taxon>Pseudomonadota</taxon>
        <taxon>Alphaproteobacteria</taxon>
        <taxon>Caulobacterales</taxon>
        <taxon>Caulobacteraceae</taxon>
        <taxon>Caulobacter</taxon>
    </lineage>
</organism>
<dbReference type="SMART" id="SM01217">
    <property type="entry name" value="Fn3_like"/>
    <property type="match status" value="1"/>
</dbReference>
<dbReference type="InterPro" id="IPR013783">
    <property type="entry name" value="Ig-like_fold"/>
</dbReference>
<dbReference type="EMBL" id="JAVDRL010000004">
    <property type="protein sequence ID" value="MDR6530644.1"/>
    <property type="molecule type" value="Genomic_DNA"/>
</dbReference>
<dbReference type="Gene3D" id="3.90.182.10">
    <property type="entry name" value="Toxin - Anthrax Protective Antigen,domain 1"/>
    <property type="match status" value="1"/>
</dbReference>
<feature type="domain" description="PA14" evidence="5">
    <location>
        <begin position="464"/>
        <end position="599"/>
    </location>
</feature>
<dbReference type="Gene3D" id="3.40.50.1700">
    <property type="entry name" value="Glycoside hydrolase family 3 C-terminal domain"/>
    <property type="match status" value="1"/>
</dbReference>
<evidence type="ECO:0000259" key="5">
    <source>
        <dbReference type="PROSITE" id="PS51820"/>
    </source>
</evidence>
<dbReference type="SMART" id="SM00758">
    <property type="entry name" value="PA14"/>
    <property type="match status" value="1"/>
</dbReference>
<dbReference type="Pfam" id="PF01915">
    <property type="entry name" value="Glyco_hydro_3_C"/>
    <property type="match status" value="1"/>
</dbReference>
<keyword evidence="3 6" id="KW-0378">Hydrolase</keyword>
<comment type="similarity">
    <text evidence="1">Belongs to the glycosyl hydrolase 3 family.</text>
</comment>
<dbReference type="InterPro" id="IPR036881">
    <property type="entry name" value="Glyco_hydro_3_C_sf"/>
</dbReference>
<dbReference type="InterPro" id="IPR036962">
    <property type="entry name" value="Glyco_hydro_3_N_sf"/>
</dbReference>
<keyword evidence="7" id="KW-1185">Reference proteome</keyword>
<keyword evidence="2 4" id="KW-0732">Signal</keyword>
<dbReference type="GO" id="GO:0008422">
    <property type="term" value="F:beta-glucosidase activity"/>
    <property type="evidence" value="ECO:0007669"/>
    <property type="project" value="UniProtKB-EC"/>
</dbReference>
<dbReference type="PANTHER" id="PTHR42721:SF3">
    <property type="entry name" value="BETA-D-XYLOSIDASE 5-RELATED"/>
    <property type="match status" value="1"/>
</dbReference>
<dbReference type="InterPro" id="IPR001764">
    <property type="entry name" value="Glyco_hydro_3_N"/>
</dbReference>
<keyword evidence="6" id="KW-0326">Glycosidase</keyword>
<evidence type="ECO:0000256" key="1">
    <source>
        <dbReference type="ARBA" id="ARBA00005336"/>
    </source>
</evidence>
<feature type="chain" id="PRO_5046471150" evidence="4">
    <location>
        <begin position="27"/>
        <end position="876"/>
    </location>
</feature>
<evidence type="ECO:0000313" key="6">
    <source>
        <dbReference type="EMBL" id="MDR6530644.1"/>
    </source>
</evidence>
<dbReference type="Pfam" id="PF00933">
    <property type="entry name" value="Glyco_hydro_3"/>
    <property type="match status" value="1"/>
</dbReference>
<comment type="caution">
    <text evidence="6">The sequence shown here is derived from an EMBL/GenBank/DDBJ whole genome shotgun (WGS) entry which is preliminary data.</text>
</comment>
<dbReference type="InterPro" id="IPR026891">
    <property type="entry name" value="Fn3-like"/>
</dbReference>
<dbReference type="PRINTS" id="PR00133">
    <property type="entry name" value="GLHYDRLASE3"/>
</dbReference>
<reference evidence="6 7" key="1">
    <citation type="submission" date="2023-07" db="EMBL/GenBank/DDBJ databases">
        <title>Sorghum-associated microbial communities from plants grown in Nebraska, USA.</title>
        <authorList>
            <person name="Schachtman D."/>
        </authorList>
    </citation>
    <scope>NUCLEOTIDE SEQUENCE [LARGE SCALE GENOMIC DNA]</scope>
    <source>
        <strain evidence="6 7">DS2154</strain>
    </source>
</reference>
<proteinExistence type="inferred from homology"/>
<evidence type="ECO:0000313" key="7">
    <source>
        <dbReference type="Proteomes" id="UP001262754"/>
    </source>
</evidence>